<evidence type="ECO:0000259" key="3">
    <source>
        <dbReference type="PROSITE" id="PS50158"/>
    </source>
</evidence>
<dbReference type="Pfam" id="PF00098">
    <property type="entry name" value="zf-CCHC"/>
    <property type="match status" value="1"/>
</dbReference>
<keyword evidence="1" id="KW-0862">Zinc</keyword>
<gene>
    <name evidence="4" type="ORF">AVEN_42372_1</name>
</gene>
<dbReference type="SMART" id="SM00343">
    <property type="entry name" value="ZnF_C2HC"/>
    <property type="match status" value="1"/>
</dbReference>
<protein>
    <recommendedName>
        <fullName evidence="3">CCHC-type domain-containing protein</fullName>
    </recommendedName>
</protein>
<accession>A0A4Y2CPA7</accession>
<dbReference type="Proteomes" id="UP000499080">
    <property type="component" value="Unassembled WGS sequence"/>
</dbReference>
<feature type="region of interest" description="Disordered" evidence="2">
    <location>
        <begin position="288"/>
        <end position="327"/>
    </location>
</feature>
<dbReference type="GO" id="GO:0008270">
    <property type="term" value="F:zinc ion binding"/>
    <property type="evidence" value="ECO:0007669"/>
    <property type="project" value="UniProtKB-KW"/>
</dbReference>
<feature type="domain" description="CCHC-type" evidence="3">
    <location>
        <begin position="127"/>
        <end position="143"/>
    </location>
</feature>
<keyword evidence="5" id="KW-1185">Reference proteome</keyword>
<keyword evidence="1" id="KW-0863">Zinc-finger</keyword>
<dbReference type="Gene3D" id="4.10.60.10">
    <property type="entry name" value="Zinc finger, CCHC-type"/>
    <property type="match status" value="1"/>
</dbReference>
<name>A0A4Y2CPA7_ARAVE</name>
<evidence type="ECO:0000256" key="1">
    <source>
        <dbReference type="PROSITE-ProRule" id="PRU00047"/>
    </source>
</evidence>
<dbReference type="InterPro" id="IPR036875">
    <property type="entry name" value="Znf_CCHC_sf"/>
</dbReference>
<dbReference type="AlphaFoldDB" id="A0A4Y2CPA7"/>
<dbReference type="InterPro" id="IPR001878">
    <property type="entry name" value="Znf_CCHC"/>
</dbReference>
<sequence length="358" mass="40952">METGSDVRDHIRKFFDFIDKLQDLDIVIDEDLTSVMLLYSLPANFETFRVAIESREELPKLDTLRIKIIDEWQSRADQSLSKDDGAYAAKFENQLRNQRFKSKTKPKETVDDRKRNTPKPHKSRKIKCWTCGVQGHVSRECEQKKNSKTHSAVGFCVANFSVARDRRQWILDSGCATYMCNNEYIEPSNEKCVKLADKSEAKVQGHGKTNFPAIVNGQRSYAHSNETLYVPSLSYNLLSVAKLTNLGFTVQFNGQSADIVNPLQNMKLKADRVGDLYLLRTEEKKDNTASTNQFTYGKGKSNIQNSRGKERRKELKYGSNQKKPRIEDLQELEPGQILCISDQRSYGRIKAKHAAPRT</sequence>
<keyword evidence="1" id="KW-0479">Metal-binding</keyword>
<evidence type="ECO:0000256" key="2">
    <source>
        <dbReference type="SAM" id="MobiDB-lite"/>
    </source>
</evidence>
<evidence type="ECO:0000313" key="5">
    <source>
        <dbReference type="Proteomes" id="UP000499080"/>
    </source>
</evidence>
<organism evidence="4 5">
    <name type="scientific">Araneus ventricosus</name>
    <name type="common">Orbweaver spider</name>
    <name type="synonym">Epeira ventricosa</name>
    <dbReference type="NCBI Taxonomy" id="182803"/>
    <lineage>
        <taxon>Eukaryota</taxon>
        <taxon>Metazoa</taxon>
        <taxon>Ecdysozoa</taxon>
        <taxon>Arthropoda</taxon>
        <taxon>Chelicerata</taxon>
        <taxon>Arachnida</taxon>
        <taxon>Araneae</taxon>
        <taxon>Araneomorphae</taxon>
        <taxon>Entelegynae</taxon>
        <taxon>Araneoidea</taxon>
        <taxon>Araneidae</taxon>
        <taxon>Araneus</taxon>
    </lineage>
</organism>
<dbReference type="Pfam" id="PF14223">
    <property type="entry name" value="Retrotran_gag_2"/>
    <property type="match status" value="1"/>
</dbReference>
<feature type="region of interest" description="Disordered" evidence="2">
    <location>
        <begin position="98"/>
        <end position="123"/>
    </location>
</feature>
<feature type="compositionally biased region" description="Basic and acidic residues" evidence="2">
    <location>
        <begin position="307"/>
        <end position="316"/>
    </location>
</feature>
<proteinExistence type="predicted"/>
<feature type="compositionally biased region" description="Basic and acidic residues" evidence="2">
    <location>
        <begin position="105"/>
        <end position="115"/>
    </location>
</feature>
<dbReference type="Pfam" id="PF22936">
    <property type="entry name" value="Pol_BBD"/>
    <property type="match status" value="1"/>
</dbReference>
<dbReference type="EMBL" id="BGPR01087002">
    <property type="protein sequence ID" value="GBM05548.1"/>
    <property type="molecule type" value="Genomic_DNA"/>
</dbReference>
<reference evidence="4 5" key="1">
    <citation type="journal article" date="2019" name="Sci. Rep.">
        <title>Orb-weaving spider Araneus ventricosus genome elucidates the spidroin gene catalogue.</title>
        <authorList>
            <person name="Kono N."/>
            <person name="Nakamura H."/>
            <person name="Ohtoshi R."/>
            <person name="Moran D.A.P."/>
            <person name="Shinohara A."/>
            <person name="Yoshida Y."/>
            <person name="Fujiwara M."/>
            <person name="Mori M."/>
            <person name="Tomita M."/>
            <person name="Arakawa K."/>
        </authorList>
    </citation>
    <scope>NUCLEOTIDE SEQUENCE [LARGE SCALE GENOMIC DNA]</scope>
</reference>
<dbReference type="OrthoDB" id="8061334at2759"/>
<dbReference type="SUPFAM" id="SSF57756">
    <property type="entry name" value="Retrovirus zinc finger-like domains"/>
    <property type="match status" value="1"/>
</dbReference>
<dbReference type="PANTHER" id="PTHR47592:SF27">
    <property type="entry name" value="OS08G0421700 PROTEIN"/>
    <property type="match status" value="1"/>
</dbReference>
<comment type="caution">
    <text evidence="4">The sequence shown here is derived from an EMBL/GenBank/DDBJ whole genome shotgun (WGS) entry which is preliminary data.</text>
</comment>
<dbReference type="GO" id="GO:0003676">
    <property type="term" value="F:nucleic acid binding"/>
    <property type="evidence" value="ECO:0007669"/>
    <property type="project" value="InterPro"/>
</dbReference>
<evidence type="ECO:0000313" key="4">
    <source>
        <dbReference type="EMBL" id="GBM05548.1"/>
    </source>
</evidence>
<dbReference type="PROSITE" id="PS50158">
    <property type="entry name" value="ZF_CCHC"/>
    <property type="match status" value="1"/>
</dbReference>
<dbReference type="InterPro" id="IPR054722">
    <property type="entry name" value="PolX-like_BBD"/>
</dbReference>
<dbReference type="PANTHER" id="PTHR47592">
    <property type="entry name" value="PBF68 PROTEIN"/>
    <property type="match status" value="1"/>
</dbReference>
<feature type="compositionally biased region" description="Polar residues" evidence="2">
    <location>
        <begin position="288"/>
        <end position="306"/>
    </location>
</feature>